<proteinExistence type="predicted"/>
<dbReference type="InterPro" id="IPR036890">
    <property type="entry name" value="HATPase_C_sf"/>
</dbReference>
<dbReference type="InterPro" id="IPR011712">
    <property type="entry name" value="Sig_transdc_His_kin_sub3_dim/P"/>
</dbReference>
<keyword evidence="4" id="KW-0808">Transferase</keyword>
<evidence type="ECO:0000256" key="4">
    <source>
        <dbReference type="ARBA" id="ARBA00022679"/>
    </source>
</evidence>
<evidence type="ECO:0000256" key="7">
    <source>
        <dbReference type="ARBA" id="ARBA00022840"/>
    </source>
</evidence>
<name>A0A2W2D3H3_9ACTN</name>
<keyword evidence="9" id="KW-1133">Transmembrane helix</keyword>
<feature type="transmembrane region" description="Helical" evidence="9">
    <location>
        <begin position="85"/>
        <end position="105"/>
    </location>
</feature>
<feature type="transmembrane region" description="Helical" evidence="9">
    <location>
        <begin position="168"/>
        <end position="190"/>
    </location>
</feature>
<evidence type="ECO:0000256" key="9">
    <source>
        <dbReference type="SAM" id="Phobius"/>
    </source>
</evidence>
<dbReference type="EC" id="2.7.13.3" evidence="2"/>
<dbReference type="PANTHER" id="PTHR24421:SF10">
    <property type="entry name" value="NITRATE_NITRITE SENSOR PROTEIN NARQ"/>
    <property type="match status" value="1"/>
</dbReference>
<dbReference type="InterPro" id="IPR003594">
    <property type="entry name" value="HATPase_dom"/>
</dbReference>
<keyword evidence="9" id="KW-0472">Membrane</keyword>
<dbReference type="InterPro" id="IPR050482">
    <property type="entry name" value="Sensor_HK_TwoCompSys"/>
</dbReference>
<sequence length="406" mass="42872">MTGTCGRSGRRRWYGRCGVLRWPPPPWRTMSAAAVPAIRVGAVGAWRRSLWPDVVRLSVMKPESGAEDRHGHGSRRPSRAAVPRPLRIAGVAGAAGAASLVGTLAHPLTGTIGHNTLWLATEVSALLVLTVLTVRRSPRRPAALSAGLSGAAVTLILLRAVWQGPPQLAFGACAGWALGALAAVGLGLYLRRLDDNRRRSVEEATRVQRLGLARDLHDFVAHDVNGMLVQAQAAQAVAGALPEPVADALRRIEDAGQRALASLDRAVHALDEPGPGIEGLERLADAFSPDVWVELAVEPGLAPRQEVSSLAYRVVTEALNNVRRHAPRATTVEVEICTEGDVLRVRVEDDGGGSSQSTRLGGSGLAGLAHLLEARGGTLAAGPHRRGWQVIAEIPGWRLVRGPGAS</sequence>
<comment type="caution">
    <text evidence="12">The sequence shown here is derived from an EMBL/GenBank/DDBJ whole genome shotgun (WGS) entry which is preliminary data.</text>
</comment>
<evidence type="ECO:0000256" key="2">
    <source>
        <dbReference type="ARBA" id="ARBA00012438"/>
    </source>
</evidence>
<dbReference type="Proteomes" id="UP000249304">
    <property type="component" value="Unassembled WGS sequence"/>
</dbReference>
<dbReference type="Pfam" id="PF07730">
    <property type="entry name" value="HisKA_3"/>
    <property type="match status" value="1"/>
</dbReference>
<feature type="domain" description="Signal transduction histidine kinase subgroup 3 dimerisation and phosphoacceptor" evidence="11">
    <location>
        <begin position="209"/>
        <end position="272"/>
    </location>
</feature>
<feature type="domain" description="Histidine kinase/HSP90-like ATPase" evidence="10">
    <location>
        <begin position="310"/>
        <end position="381"/>
    </location>
</feature>
<dbReference type="Gene3D" id="3.30.565.10">
    <property type="entry name" value="Histidine kinase-like ATPase, C-terminal domain"/>
    <property type="match status" value="1"/>
</dbReference>
<dbReference type="EMBL" id="POUD01000322">
    <property type="protein sequence ID" value="PZG06612.1"/>
    <property type="molecule type" value="Genomic_DNA"/>
</dbReference>
<dbReference type="GO" id="GO:0005524">
    <property type="term" value="F:ATP binding"/>
    <property type="evidence" value="ECO:0007669"/>
    <property type="project" value="UniProtKB-KW"/>
</dbReference>
<dbReference type="PANTHER" id="PTHR24421">
    <property type="entry name" value="NITRATE/NITRITE SENSOR PROTEIN NARX-RELATED"/>
    <property type="match status" value="1"/>
</dbReference>
<comment type="catalytic activity">
    <reaction evidence="1">
        <text>ATP + protein L-histidine = ADP + protein N-phospho-L-histidine.</text>
        <dbReference type="EC" id="2.7.13.3"/>
    </reaction>
</comment>
<feature type="transmembrane region" description="Helical" evidence="9">
    <location>
        <begin position="141"/>
        <end position="162"/>
    </location>
</feature>
<keyword evidence="3" id="KW-0597">Phosphoprotein</keyword>
<dbReference type="CDD" id="cd16917">
    <property type="entry name" value="HATPase_UhpB-NarQ-NarX-like"/>
    <property type="match status" value="1"/>
</dbReference>
<evidence type="ECO:0000256" key="6">
    <source>
        <dbReference type="ARBA" id="ARBA00022777"/>
    </source>
</evidence>
<keyword evidence="13" id="KW-1185">Reference proteome</keyword>
<dbReference type="AlphaFoldDB" id="A0A2W2D3H3"/>
<keyword evidence="5" id="KW-0547">Nucleotide-binding</keyword>
<keyword evidence="6" id="KW-0418">Kinase</keyword>
<feature type="transmembrane region" description="Helical" evidence="9">
    <location>
        <begin position="117"/>
        <end position="134"/>
    </location>
</feature>
<evidence type="ECO:0000259" key="10">
    <source>
        <dbReference type="Pfam" id="PF02518"/>
    </source>
</evidence>
<evidence type="ECO:0000313" key="12">
    <source>
        <dbReference type="EMBL" id="PZG06612.1"/>
    </source>
</evidence>
<dbReference type="GO" id="GO:0000155">
    <property type="term" value="F:phosphorelay sensor kinase activity"/>
    <property type="evidence" value="ECO:0007669"/>
    <property type="project" value="InterPro"/>
</dbReference>
<dbReference type="SUPFAM" id="SSF55874">
    <property type="entry name" value="ATPase domain of HSP90 chaperone/DNA topoisomerase II/histidine kinase"/>
    <property type="match status" value="1"/>
</dbReference>
<gene>
    <name evidence="12" type="ORF">C1J01_42085</name>
</gene>
<dbReference type="GO" id="GO:0046983">
    <property type="term" value="F:protein dimerization activity"/>
    <property type="evidence" value="ECO:0007669"/>
    <property type="project" value="InterPro"/>
</dbReference>
<dbReference type="GO" id="GO:0016020">
    <property type="term" value="C:membrane"/>
    <property type="evidence" value="ECO:0007669"/>
    <property type="project" value="InterPro"/>
</dbReference>
<keyword evidence="9" id="KW-0812">Transmembrane</keyword>
<dbReference type="Pfam" id="PF02518">
    <property type="entry name" value="HATPase_c"/>
    <property type="match status" value="1"/>
</dbReference>
<evidence type="ECO:0000256" key="1">
    <source>
        <dbReference type="ARBA" id="ARBA00000085"/>
    </source>
</evidence>
<evidence type="ECO:0000256" key="5">
    <source>
        <dbReference type="ARBA" id="ARBA00022741"/>
    </source>
</evidence>
<dbReference type="Gene3D" id="1.20.5.1930">
    <property type="match status" value="1"/>
</dbReference>
<accession>A0A2W2D3H3</accession>
<organism evidence="12 13">
    <name type="scientific">Nonomuraea aridisoli</name>
    <dbReference type="NCBI Taxonomy" id="2070368"/>
    <lineage>
        <taxon>Bacteria</taxon>
        <taxon>Bacillati</taxon>
        <taxon>Actinomycetota</taxon>
        <taxon>Actinomycetes</taxon>
        <taxon>Streptosporangiales</taxon>
        <taxon>Streptosporangiaceae</taxon>
        <taxon>Nonomuraea</taxon>
    </lineage>
</organism>
<protein>
    <recommendedName>
        <fullName evidence="2">histidine kinase</fullName>
        <ecNumber evidence="2">2.7.13.3</ecNumber>
    </recommendedName>
</protein>
<keyword evidence="8" id="KW-0902">Two-component regulatory system</keyword>
<evidence type="ECO:0000256" key="3">
    <source>
        <dbReference type="ARBA" id="ARBA00022553"/>
    </source>
</evidence>
<evidence type="ECO:0000256" key="8">
    <source>
        <dbReference type="ARBA" id="ARBA00023012"/>
    </source>
</evidence>
<evidence type="ECO:0000313" key="13">
    <source>
        <dbReference type="Proteomes" id="UP000249304"/>
    </source>
</evidence>
<keyword evidence="7" id="KW-0067">ATP-binding</keyword>
<evidence type="ECO:0000259" key="11">
    <source>
        <dbReference type="Pfam" id="PF07730"/>
    </source>
</evidence>
<reference evidence="12 13" key="1">
    <citation type="submission" date="2018-01" db="EMBL/GenBank/DDBJ databases">
        <title>Draft genome sequence of Nonomuraea sp. KC333.</title>
        <authorList>
            <person name="Sahin N."/>
            <person name="Saygin H."/>
            <person name="Ay H."/>
        </authorList>
    </citation>
    <scope>NUCLEOTIDE SEQUENCE [LARGE SCALE GENOMIC DNA]</scope>
    <source>
        <strain evidence="12 13">KC333</strain>
    </source>
</reference>